<reference evidence="2" key="2">
    <citation type="submission" date="2020-11" db="EMBL/GenBank/DDBJ databases">
        <authorList>
            <consortium name="DOE Joint Genome Institute"/>
            <person name="Kuo A."/>
            <person name="Miyauchi S."/>
            <person name="Kiss E."/>
            <person name="Drula E."/>
            <person name="Kohler A."/>
            <person name="Sanchez-Garcia M."/>
            <person name="Andreopoulos B."/>
            <person name="Barry K.W."/>
            <person name="Bonito G."/>
            <person name="Buee M."/>
            <person name="Carver A."/>
            <person name="Chen C."/>
            <person name="Cichocki N."/>
            <person name="Clum A."/>
            <person name="Culley D."/>
            <person name="Crous P.W."/>
            <person name="Fauchery L."/>
            <person name="Girlanda M."/>
            <person name="Hayes R."/>
            <person name="Keri Z."/>
            <person name="Labutti K."/>
            <person name="Lipzen A."/>
            <person name="Lombard V."/>
            <person name="Magnuson J."/>
            <person name="Maillard F."/>
            <person name="Morin E."/>
            <person name="Murat C."/>
            <person name="Nolan M."/>
            <person name="Ohm R."/>
            <person name="Pangilinan J."/>
            <person name="Pereira M."/>
            <person name="Perotto S."/>
            <person name="Peter M."/>
            <person name="Riley R."/>
            <person name="Sitrit Y."/>
            <person name="Stielow B."/>
            <person name="Szollosi G."/>
            <person name="Zifcakova L."/>
            <person name="Stursova M."/>
            <person name="Spatafora J.W."/>
            <person name="Tedersoo L."/>
            <person name="Vaario L.-M."/>
            <person name="Yamada A."/>
            <person name="Yan M."/>
            <person name="Wang P."/>
            <person name="Xu J."/>
            <person name="Bruns T."/>
            <person name="Baldrian P."/>
            <person name="Vilgalys R."/>
            <person name="Henrissat B."/>
            <person name="Grigoriev I.V."/>
            <person name="Hibbett D."/>
            <person name="Nagy L.G."/>
            <person name="Martin F.M."/>
        </authorList>
    </citation>
    <scope>NUCLEOTIDE SEQUENCE</scope>
    <source>
        <strain evidence="2">UH-Tt-Lm1</strain>
    </source>
</reference>
<gene>
    <name evidence="2" type="ORF">BJ322DRAFT_311960</name>
</gene>
<accession>A0A9P6H668</accession>
<sequence>MMSTPGTPEQSFRSRVGTFTTPDKTNTDVNPGSATSPRIIPGGLSYGSITSTLDTPTSVKRVTLRADPALLTCFDPADRELYDLWAPQQR</sequence>
<name>A0A9P6H668_9AGAM</name>
<evidence type="ECO:0000313" key="3">
    <source>
        <dbReference type="Proteomes" id="UP000736335"/>
    </source>
</evidence>
<keyword evidence="3" id="KW-1185">Reference proteome</keyword>
<reference evidence="2" key="1">
    <citation type="journal article" date="2020" name="Nat. Commun.">
        <title>Large-scale genome sequencing of mycorrhizal fungi provides insights into the early evolution of symbiotic traits.</title>
        <authorList>
            <person name="Miyauchi S."/>
            <person name="Kiss E."/>
            <person name="Kuo A."/>
            <person name="Drula E."/>
            <person name="Kohler A."/>
            <person name="Sanchez-Garcia M."/>
            <person name="Morin E."/>
            <person name="Andreopoulos B."/>
            <person name="Barry K.W."/>
            <person name="Bonito G."/>
            <person name="Buee M."/>
            <person name="Carver A."/>
            <person name="Chen C."/>
            <person name="Cichocki N."/>
            <person name="Clum A."/>
            <person name="Culley D."/>
            <person name="Crous P.W."/>
            <person name="Fauchery L."/>
            <person name="Girlanda M."/>
            <person name="Hayes R.D."/>
            <person name="Keri Z."/>
            <person name="LaButti K."/>
            <person name="Lipzen A."/>
            <person name="Lombard V."/>
            <person name="Magnuson J."/>
            <person name="Maillard F."/>
            <person name="Murat C."/>
            <person name="Nolan M."/>
            <person name="Ohm R.A."/>
            <person name="Pangilinan J."/>
            <person name="Pereira M.F."/>
            <person name="Perotto S."/>
            <person name="Peter M."/>
            <person name="Pfister S."/>
            <person name="Riley R."/>
            <person name="Sitrit Y."/>
            <person name="Stielow J.B."/>
            <person name="Szollosi G."/>
            <person name="Zifcakova L."/>
            <person name="Stursova M."/>
            <person name="Spatafora J.W."/>
            <person name="Tedersoo L."/>
            <person name="Vaario L.M."/>
            <person name="Yamada A."/>
            <person name="Yan M."/>
            <person name="Wang P."/>
            <person name="Xu J."/>
            <person name="Bruns T."/>
            <person name="Baldrian P."/>
            <person name="Vilgalys R."/>
            <person name="Dunand C."/>
            <person name="Henrissat B."/>
            <person name="Grigoriev I.V."/>
            <person name="Hibbett D."/>
            <person name="Nagy L.G."/>
            <person name="Martin F.M."/>
        </authorList>
    </citation>
    <scope>NUCLEOTIDE SEQUENCE</scope>
    <source>
        <strain evidence="2">UH-Tt-Lm1</strain>
    </source>
</reference>
<dbReference type="EMBL" id="WIUZ02000017">
    <property type="protein sequence ID" value="KAF9780112.1"/>
    <property type="molecule type" value="Genomic_DNA"/>
</dbReference>
<feature type="region of interest" description="Disordered" evidence="1">
    <location>
        <begin position="1"/>
        <end position="41"/>
    </location>
</feature>
<comment type="caution">
    <text evidence="2">The sequence shown here is derived from an EMBL/GenBank/DDBJ whole genome shotgun (WGS) entry which is preliminary data.</text>
</comment>
<dbReference type="AlphaFoldDB" id="A0A9P6H668"/>
<evidence type="ECO:0000256" key="1">
    <source>
        <dbReference type="SAM" id="MobiDB-lite"/>
    </source>
</evidence>
<protein>
    <submittedName>
        <fullName evidence="2">Uncharacterized protein</fullName>
    </submittedName>
</protein>
<feature type="compositionally biased region" description="Polar residues" evidence="1">
    <location>
        <begin position="1"/>
        <end position="36"/>
    </location>
</feature>
<organism evidence="2 3">
    <name type="scientific">Thelephora terrestris</name>
    <dbReference type="NCBI Taxonomy" id="56493"/>
    <lineage>
        <taxon>Eukaryota</taxon>
        <taxon>Fungi</taxon>
        <taxon>Dikarya</taxon>
        <taxon>Basidiomycota</taxon>
        <taxon>Agaricomycotina</taxon>
        <taxon>Agaricomycetes</taxon>
        <taxon>Thelephorales</taxon>
        <taxon>Thelephoraceae</taxon>
        <taxon>Thelephora</taxon>
    </lineage>
</organism>
<dbReference type="Proteomes" id="UP000736335">
    <property type="component" value="Unassembled WGS sequence"/>
</dbReference>
<dbReference type="OrthoDB" id="2669285at2759"/>
<evidence type="ECO:0000313" key="2">
    <source>
        <dbReference type="EMBL" id="KAF9780112.1"/>
    </source>
</evidence>
<proteinExistence type="predicted"/>